<dbReference type="HAMAP" id="MF_01343_B">
    <property type="entry name" value="Ribosomal_uS15_B"/>
    <property type="match status" value="1"/>
</dbReference>
<keyword evidence="1 3" id="KW-0689">Ribosomal protein</keyword>
<comment type="similarity">
    <text evidence="3 4">Belongs to the universal ribosomal protein uS15 family.</text>
</comment>
<keyword evidence="7" id="KW-1185">Reference proteome</keyword>
<dbReference type="GO" id="GO:0005840">
    <property type="term" value="C:ribosome"/>
    <property type="evidence" value="ECO:0007669"/>
    <property type="project" value="UniProtKB-KW"/>
</dbReference>
<name>A0ABY3NG61_ELIMR</name>
<dbReference type="InterPro" id="IPR000589">
    <property type="entry name" value="Ribosomal_uS15"/>
</dbReference>
<evidence type="ECO:0000256" key="4">
    <source>
        <dbReference type="RuleBase" id="RU003919"/>
    </source>
</evidence>
<evidence type="ECO:0000256" key="5">
    <source>
        <dbReference type="RuleBase" id="RU004524"/>
    </source>
</evidence>
<organism evidence="6 7">
    <name type="scientific">Elizabethkingia miricola</name>
    <name type="common">Chryseobacterium miricola</name>
    <dbReference type="NCBI Taxonomy" id="172045"/>
    <lineage>
        <taxon>Bacteria</taxon>
        <taxon>Pseudomonadati</taxon>
        <taxon>Bacteroidota</taxon>
        <taxon>Flavobacteriia</taxon>
        <taxon>Flavobacteriales</taxon>
        <taxon>Weeksellaceae</taxon>
        <taxon>Elizabethkingia</taxon>
    </lineage>
</organism>
<reference evidence="6 7" key="1">
    <citation type="submission" date="2019-07" db="EMBL/GenBank/DDBJ databases">
        <title>Genomic Encyclopedia of Archaeal and Bacterial Type Strains, Phase II (KMG-II): from individual species to whole genera.</title>
        <authorList>
            <person name="Goeker M."/>
        </authorList>
    </citation>
    <scope>NUCLEOTIDE SEQUENCE [LARGE SCALE GENOMIC DNA]</scope>
    <source>
        <strain evidence="6 7">DSM 14571</strain>
    </source>
</reference>
<gene>
    <name evidence="3" type="primary">rpsO</name>
    <name evidence="6" type="ORF">LX74_01958</name>
</gene>
<keyword evidence="3 5" id="KW-0694">RNA-binding</keyword>
<evidence type="ECO:0000256" key="1">
    <source>
        <dbReference type="ARBA" id="ARBA00022980"/>
    </source>
</evidence>
<keyword evidence="3 5" id="KW-0699">rRNA-binding</keyword>
<evidence type="ECO:0000256" key="2">
    <source>
        <dbReference type="ARBA" id="ARBA00023274"/>
    </source>
</evidence>
<evidence type="ECO:0000313" key="6">
    <source>
        <dbReference type="EMBL" id="TYO91713.1"/>
    </source>
</evidence>
<dbReference type="SMART" id="SM01387">
    <property type="entry name" value="Ribosomal_S15"/>
    <property type="match status" value="1"/>
</dbReference>
<dbReference type="Gene3D" id="6.10.250.3130">
    <property type="match status" value="1"/>
</dbReference>
<sequence length="111" mass="12847">MNEEISRIFAPELHNNHLNNIGMYLTKEKKAEIFAKHGQSATDTGSSEGQIALFTFRINHLSQHLKKNHKDFATEKSLVKLVGKRKRLLDYLKNTEIERYRAIIAELGIRK</sequence>
<dbReference type="PROSITE" id="PS00362">
    <property type="entry name" value="RIBOSOMAL_S15"/>
    <property type="match status" value="1"/>
</dbReference>
<evidence type="ECO:0000256" key="3">
    <source>
        <dbReference type="HAMAP-Rule" id="MF_01343"/>
    </source>
</evidence>
<dbReference type="Proteomes" id="UP000324513">
    <property type="component" value="Unassembled WGS sequence"/>
</dbReference>
<dbReference type="PANTHER" id="PTHR23321">
    <property type="entry name" value="RIBOSOMAL PROTEIN S15, BACTERIAL AND ORGANELLAR"/>
    <property type="match status" value="1"/>
</dbReference>
<comment type="subunit">
    <text evidence="3">Part of the 30S ribosomal subunit. Forms a bridge to the 50S subunit in the 70S ribosome, contacting the 23S rRNA.</text>
</comment>
<dbReference type="NCBIfam" id="TIGR00952">
    <property type="entry name" value="S15_bact"/>
    <property type="match status" value="1"/>
</dbReference>
<accession>A0ABY3NG61</accession>
<dbReference type="Pfam" id="PF00312">
    <property type="entry name" value="Ribosomal_S15"/>
    <property type="match status" value="1"/>
</dbReference>
<comment type="caution">
    <text evidence="6">The sequence shown here is derived from an EMBL/GenBank/DDBJ whole genome shotgun (WGS) entry which is preliminary data.</text>
</comment>
<dbReference type="Gene3D" id="1.10.287.10">
    <property type="entry name" value="S15/NS1, RNA-binding"/>
    <property type="match status" value="1"/>
</dbReference>
<proteinExistence type="inferred from homology"/>
<protein>
    <recommendedName>
        <fullName evidence="3">Small ribosomal subunit protein uS15</fullName>
    </recommendedName>
</protein>
<keyword evidence="2 3" id="KW-0687">Ribonucleoprotein</keyword>
<comment type="function">
    <text evidence="3 5">One of the primary rRNA binding proteins, it binds directly to 16S rRNA where it helps nucleate assembly of the platform of the 30S subunit by binding and bridging several RNA helices of the 16S rRNA.</text>
</comment>
<dbReference type="PANTHER" id="PTHR23321:SF26">
    <property type="entry name" value="SMALL RIBOSOMAL SUBUNIT PROTEIN US15M"/>
    <property type="match status" value="1"/>
</dbReference>
<dbReference type="InterPro" id="IPR009068">
    <property type="entry name" value="uS15_NS1_RNA-bd_sf"/>
</dbReference>
<dbReference type="InterPro" id="IPR005290">
    <property type="entry name" value="Ribosomal_uS15_bac-type"/>
</dbReference>
<comment type="function">
    <text evidence="3">Forms an intersubunit bridge (bridge B4) with the 23S rRNA of the 50S subunit in the ribosome.</text>
</comment>
<dbReference type="EMBL" id="VNHK01000006">
    <property type="protein sequence ID" value="TYO91713.1"/>
    <property type="molecule type" value="Genomic_DNA"/>
</dbReference>
<evidence type="ECO:0000313" key="7">
    <source>
        <dbReference type="Proteomes" id="UP000324513"/>
    </source>
</evidence>
<dbReference type="CDD" id="cd00353">
    <property type="entry name" value="Ribosomal_S15p_S13e"/>
    <property type="match status" value="1"/>
</dbReference>
<dbReference type="SUPFAM" id="SSF47060">
    <property type="entry name" value="S15/NS1 RNA-binding domain"/>
    <property type="match status" value="1"/>
</dbReference>